<dbReference type="EMBL" id="CP038231">
    <property type="protein sequence ID" value="QDH12899.1"/>
    <property type="molecule type" value="Genomic_DNA"/>
</dbReference>
<gene>
    <name evidence="8" type="ORF">E3E12_00275</name>
</gene>
<dbReference type="Pfam" id="PF07244">
    <property type="entry name" value="POTRA"/>
    <property type="match status" value="1"/>
</dbReference>
<protein>
    <submittedName>
        <fullName evidence="8">BamA/TamA family outer membrane protein</fullName>
    </submittedName>
</protein>
<evidence type="ECO:0000256" key="4">
    <source>
        <dbReference type="ARBA" id="ARBA00023136"/>
    </source>
</evidence>
<keyword evidence="2" id="KW-1134">Transmembrane beta strand</keyword>
<dbReference type="KEGG" id="swf:E3E12_00275"/>
<evidence type="ECO:0000256" key="5">
    <source>
        <dbReference type="SAM" id="MobiDB-lite"/>
    </source>
</evidence>
<feature type="domain" description="POTRA" evidence="7">
    <location>
        <begin position="383"/>
        <end position="436"/>
    </location>
</feature>
<dbReference type="OrthoDB" id="9769707at2"/>
<evidence type="ECO:0000313" key="8">
    <source>
        <dbReference type="EMBL" id="QDH12899.1"/>
    </source>
</evidence>
<keyword evidence="4" id="KW-0472">Membrane</keyword>
<feature type="region of interest" description="Disordered" evidence="5">
    <location>
        <begin position="47"/>
        <end position="110"/>
    </location>
</feature>
<dbReference type="Pfam" id="PF01103">
    <property type="entry name" value="Omp85"/>
    <property type="match status" value="1"/>
</dbReference>
<feature type="compositionally biased region" description="Basic and acidic residues" evidence="5">
    <location>
        <begin position="92"/>
        <end position="103"/>
    </location>
</feature>
<evidence type="ECO:0000259" key="7">
    <source>
        <dbReference type="Pfam" id="PF07244"/>
    </source>
</evidence>
<dbReference type="Proteomes" id="UP000318709">
    <property type="component" value="Chromosome"/>
</dbReference>
<keyword evidence="3" id="KW-0812">Transmembrane</keyword>
<evidence type="ECO:0000256" key="1">
    <source>
        <dbReference type="ARBA" id="ARBA00004370"/>
    </source>
</evidence>
<dbReference type="InterPro" id="IPR039910">
    <property type="entry name" value="D15-like"/>
</dbReference>
<keyword evidence="9" id="KW-1185">Reference proteome</keyword>
<dbReference type="GO" id="GO:0019867">
    <property type="term" value="C:outer membrane"/>
    <property type="evidence" value="ECO:0007669"/>
    <property type="project" value="InterPro"/>
</dbReference>
<feature type="region of interest" description="Disordered" evidence="5">
    <location>
        <begin position="260"/>
        <end position="282"/>
    </location>
</feature>
<sequence>MPTPRPDQPARPFPHHQPLGRAWGLRALPLALLGWCVEPTWALGGASTPAPATPGTTTPVMENAPQTTPQQGTLATGPAKGAGQDSGGKDTQSGKEKAQEKAKPNQPAPDAVRYKLVMKPTGNAALDGALQASSELKSLLTAPPVGPFALAGRIREDYGRLDGALHSEGYYSGTITMTITAPKPPQGGSAPYHAPSVDGRDPALAMFLASLPHGSTVTITIAVQPGPLYHISSILVLSKPATVAGAAAAGAAGLHGSEGAGGAAPTTLYPSSGASAQAPRPPSKAAQAAAAARQAAQRQAETCKTLESIHPVTLTPLEAKAFHLKVGEPAKAGEIIAARTRLLAYLQNDGYALAEVTVPEGILHPATHGLTVRLFMDRGPRLIIGPITLEGNKDVRSSYVRRIMGLHEGQLYQAAAIDQSRLNLGATGLFSSIMTSNNPPLLSVPPKDSAVKGLTTAMPLKITFKDAKRYHVSGEVGYSTDLGGRAGVHWSDKNVLGAGQRLNLAAIATGLGGSAQQGLGYDIYADYDVPNYGMINRTLNFRVEALRQWLYSYHQTAWFAKAGFSQPINDDWSVDDSAMVERESITQFGKKRGYFIAFLPLTATFNNTDNKANPIEPATSGIRATLGATPAVSIRRGAQFYLPLMGQAATYFDLNKLGIAPPKRSILAFRVTLGSILGANVWQIPPDQRLYAGGAGTVRGFRYQGVGPQWKNTKYAIGGTSMDAGTIEFRQRLFKKWGFDLFTDAGQVSEHATPGHGKVRVGVGGGPRYFTPIGPIRVDVAVPLDRPHRGDHWELYIGLGENF</sequence>
<evidence type="ECO:0000256" key="2">
    <source>
        <dbReference type="ARBA" id="ARBA00022452"/>
    </source>
</evidence>
<dbReference type="RefSeq" id="WP_141442541.1">
    <property type="nucleotide sequence ID" value="NZ_CP038231.1"/>
</dbReference>
<evidence type="ECO:0000256" key="3">
    <source>
        <dbReference type="ARBA" id="ARBA00022692"/>
    </source>
</evidence>
<accession>A0A4Y6U6C6</accession>
<proteinExistence type="predicted"/>
<feature type="compositionally biased region" description="Polar residues" evidence="5">
    <location>
        <begin position="64"/>
        <end position="74"/>
    </location>
</feature>
<dbReference type="Gene3D" id="3.10.20.310">
    <property type="entry name" value="membrane protein fhac"/>
    <property type="match status" value="1"/>
</dbReference>
<dbReference type="Gene3D" id="2.40.160.50">
    <property type="entry name" value="membrane protein fhac: a member of the omp85/tpsb transporter family"/>
    <property type="match status" value="1"/>
</dbReference>
<evidence type="ECO:0000313" key="9">
    <source>
        <dbReference type="Proteomes" id="UP000318709"/>
    </source>
</evidence>
<dbReference type="AlphaFoldDB" id="A0A4Y6U6C6"/>
<feature type="compositionally biased region" description="Low complexity" evidence="5">
    <location>
        <begin position="47"/>
        <end position="59"/>
    </location>
</feature>
<comment type="subcellular location">
    <subcellularLocation>
        <location evidence="1">Membrane</location>
    </subcellularLocation>
</comment>
<dbReference type="PANTHER" id="PTHR12815:SF18">
    <property type="entry name" value="SORTING AND ASSEMBLY MACHINERY COMPONENT 50 HOMOLOG"/>
    <property type="match status" value="1"/>
</dbReference>
<reference evidence="8 9" key="1">
    <citation type="submission" date="2019-03" db="EMBL/GenBank/DDBJ databases">
        <title>The complete genome sequence of Swingsia_sp. F3b2 LMG30590(T).</title>
        <authorList>
            <person name="Chua K.-O."/>
            <person name="Chan K.-G."/>
            <person name="See-Too W.-S."/>
        </authorList>
    </citation>
    <scope>NUCLEOTIDE SEQUENCE [LARGE SCALE GENOMIC DNA]</scope>
    <source>
        <strain evidence="8 9">F3b2</strain>
    </source>
</reference>
<organism evidence="8 9">
    <name type="scientific">Formicincola oecophyllae</name>
    <dbReference type="NCBI Taxonomy" id="2558361"/>
    <lineage>
        <taxon>Bacteria</taxon>
        <taxon>Pseudomonadati</taxon>
        <taxon>Pseudomonadota</taxon>
        <taxon>Alphaproteobacteria</taxon>
        <taxon>Acetobacterales</taxon>
        <taxon>Acetobacteraceae</taxon>
        <taxon>Formicincola</taxon>
    </lineage>
</organism>
<name>A0A4Y6U6C6_9PROT</name>
<feature type="domain" description="Bacterial surface antigen (D15)" evidence="6">
    <location>
        <begin position="516"/>
        <end position="803"/>
    </location>
</feature>
<dbReference type="PANTHER" id="PTHR12815">
    <property type="entry name" value="SORTING AND ASSEMBLY MACHINERY SAMM50 PROTEIN FAMILY MEMBER"/>
    <property type="match status" value="1"/>
</dbReference>
<dbReference type="InterPro" id="IPR010827">
    <property type="entry name" value="BamA/TamA_POTRA"/>
</dbReference>
<evidence type="ECO:0000259" key="6">
    <source>
        <dbReference type="Pfam" id="PF01103"/>
    </source>
</evidence>
<dbReference type="InterPro" id="IPR000184">
    <property type="entry name" value="Bac_surfAg_D15"/>
</dbReference>